<feature type="binding site" evidence="9">
    <location>
        <position position="109"/>
    </location>
    <ligand>
        <name>UDP-alpha-D-glucose</name>
        <dbReference type="ChEBI" id="CHEBI:58885"/>
    </ligand>
</feature>
<evidence type="ECO:0000256" key="5">
    <source>
        <dbReference type="ARBA" id="ARBA00022989"/>
    </source>
</evidence>
<evidence type="ECO:0000256" key="9">
    <source>
        <dbReference type="PIRSR" id="PIRSR605150-2"/>
    </source>
</evidence>
<feature type="transmembrane region" description="Helical" evidence="11">
    <location>
        <begin position="663"/>
        <end position="683"/>
    </location>
</feature>
<dbReference type="GO" id="GO:0071555">
    <property type="term" value="P:cell wall organization"/>
    <property type="evidence" value="ECO:0007669"/>
    <property type="project" value="UniProtKB-KW"/>
</dbReference>
<keyword evidence="5 11" id="KW-1133">Transmembrane helix</keyword>
<dbReference type="EMBL" id="JADCNM010000001">
    <property type="protein sequence ID" value="KAG0503928.1"/>
    <property type="molecule type" value="Genomic_DNA"/>
</dbReference>
<comment type="subcellular location">
    <subcellularLocation>
        <location evidence="1">Endomembrane system</location>
        <topology evidence="1">Multi-pass membrane protein</topology>
    </subcellularLocation>
</comment>
<dbReference type="InterPro" id="IPR005150">
    <property type="entry name" value="Cellulose_synth"/>
</dbReference>
<comment type="caution">
    <text evidence="12">The sequence shown here is derived from an EMBL/GenBank/DDBJ whole genome shotgun (WGS) entry which is preliminary data.</text>
</comment>
<dbReference type="PROSITE" id="PS51257">
    <property type="entry name" value="PROKAR_LIPOPROTEIN"/>
    <property type="match status" value="1"/>
</dbReference>
<keyword evidence="7" id="KW-0961">Cell wall biogenesis/degradation</keyword>
<feature type="transmembrane region" description="Helical" evidence="11">
    <location>
        <begin position="690"/>
        <end position="710"/>
    </location>
</feature>
<feature type="active site" evidence="8">
    <location>
        <position position="138"/>
    </location>
</feature>
<dbReference type="GO" id="GO:0071669">
    <property type="term" value="P:plant-type cell wall organization or biogenesis"/>
    <property type="evidence" value="ECO:0007669"/>
    <property type="project" value="UniProtKB-ARBA"/>
</dbReference>
<evidence type="ECO:0000256" key="11">
    <source>
        <dbReference type="SAM" id="Phobius"/>
    </source>
</evidence>
<keyword evidence="6 11" id="KW-0472">Membrane</keyword>
<organism evidence="12 13">
    <name type="scientific">Vanilla planifolia</name>
    <name type="common">Vanilla</name>
    <dbReference type="NCBI Taxonomy" id="51239"/>
    <lineage>
        <taxon>Eukaryota</taxon>
        <taxon>Viridiplantae</taxon>
        <taxon>Streptophyta</taxon>
        <taxon>Embryophyta</taxon>
        <taxon>Tracheophyta</taxon>
        <taxon>Spermatophyta</taxon>
        <taxon>Magnoliopsida</taxon>
        <taxon>Liliopsida</taxon>
        <taxon>Asparagales</taxon>
        <taxon>Orchidaceae</taxon>
        <taxon>Vanilloideae</taxon>
        <taxon>Vanilleae</taxon>
        <taxon>Vanilla</taxon>
    </lineage>
</organism>
<dbReference type="GO" id="GO:0012505">
    <property type="term" value="C:endomembrane system"/>
    <property type="evidence" value="ECO:0007669"/>
    <property type="project" value="UniProtKB-SubCell"/>
</dbReference>
<evidence type="ECO:0000313" key="13">
    <source>
        <dbReference type="Proteomes" id="UP000639772"/>
    </source>
</evidence>
<feature type="transmembrane region" description="Helical" evidence="11">
    <location>
        <begin position="49"/>
        <end position="69"/>
    </location>
</feature>
<evidence type="ECO:0008006" key="14">
    <source>
        <dbReference type="Google" id="ProtNLM"/>
    </source>
</evidence>
<dbReference type="Gene3D" id="3.90.550.10">
    <property type="entry name" value="Spore Coat Polysaccharide Biosynthesis Protein SpsA, Chain A"/>
    <property type="match status" value="2"/>
</dbReference>
<dbReference type="Pfam" id="PF03552">
    <property type="entry name" value="Cellulose_synt"/>
    <property type="match status" value="2"/>
</dbReference>
<evidence type="ECO:0000256" key="8">
    <source>
        <dbReference type="PIRSR" id="PIRSR605150-1"/>
    </source>
</evidence>
<evidence type="ECO:0000256" key="1">
    <source>
        <dbReference type="ARBA" id="ARBA00004127"/>
    </source>
</evidence>
<keyword evidence="3" id="KW-0808">Transferase</keyword>
<sequence length="750" mass="84350">MANGRLPRRPLQERVTEKQTWRRVANLVILFFSCPFSPTALLLPIRRSTIWFLALFSELCFTFLWFLYLNVSWTPAFYATHPDSLSTELGKDELPAVDVFVTTADPMLEPPLITVNTVLSLLAVEYPADRLACYVSDDGGSPVTYFALVEAAKFAEMWVPFCKRYNVQVRAPFMYFSSEPEPSELIFQREWKEMKMKYEEMKERIENAMQNNLSLVEGEDFIDFLNIERGNHASIVKVIQQNKMGEDGVPHLVYVSREKRPKHGHHFKAGAMNVLSRVSGVMTNAPYMLNVDCDMFANNPKVILHGMCLLLGFEDESSSGYAQAPQRFYGGLKDDPFGNQLVVINRVMTEGFSGIQGPLYGGTGCFHRRKAIYGSRPPNLACNDRLSYEELKRRFGNATELIESTKEVMADEFKGRHPWACEISSAIDIAKQVASCTFEHKTCWGREVGWVYGSMVEDVMTGIRIQAMGWKSVYFKPEPSAFLGCAPADGPGSLVQYKRWATGFLEGLLDRDYSPIAAARTKRLRCRQALAYLTFNVWALRCIPELIYSLLPAYCLITGNTIWPRASEREFLLPAAVFVGYNLHSMNEYLWCGLSLRAWWNNQRMQRITVVTSFLLGLLSVVVKLLGISDTVFEITRKEQRHEAGPNAKEDEPGRFTFDDSPIFVSGTALVLVQLAALAAAAIRLGAGSGGGGLGEAVCCGWVVASFWPFVRGFFGRGRYGIPWSVMLKAGLLAFVFVVICRTALLKHLH</sequence>
<accession>A0A835SHS8</accession>
<evidence type="ECO:0000256" key="7">
    <source>
        <dbReference type="ARBA" id="ARBA00023316"/>
    </source>
</evidence>
<evidence type="ECO:0000256" key="3">
    <source>
        <dbReference type="ARBA" id="ARBA00022679"/>
    </source>
</evidence>
<keyword evidence="2" id="KW-0328">Glycosyltransferase</keyword>
<name>A0A835SHS8_VANPL</name>
<gene>
    <name evidence="12" type="ORF">HPP92_004000</name>
</gene>
<dbReference type="OrthoDB" id="72851at2759"/>
<dbReference type="Proteomes" id="UP000639772">
    <property type="component" value="Chromosome 1"/>
</dbReference>
<dbReference type="SUPFAM" id="SSF53448">
    <property type="entry name" value="Nucleotide-diphospho-sugar transferases"/>
    <property type="match status" value="1"/>
</dbReference>
<dbReference type="GO" id="GO:0016020">
    <property type="term" value="C:membrane"/>
    <property type="evidence" value="ECO:0007669"/>
    <property type="project" value="InterPro"/>
</dbReference>
<keyword evidence="4 11" id="KW-0812">Transmembrane</keyword>
<evidence type="ECO:0000313" key="12">
    <source>
        <dbReference type="EMBL" id="KAG0503928.1"/>
    </source>
</evidence>
<proteinExistence type="predicted"/>
<dbReference type="InterPro" id="IPR029044">
    <property type="entry name" value="Nucleotide-diphossugar_trans"/>
</dbReference>
<feature type="binding site" evidence="9">
    <location>
        <position position="138"/>
    </location>
    <ligand>
        <name>UDP-alpha-D-glucose</name>
        <dbReference type="ChEBI" id="CHEBI:58885"/>
    </ligand>
</feature>
<dbReference type="GO" id="GO:0016760">
    <property type="term" value="F:cellulose synthase (UDP-forming) activity"/>
    <property type="evidence" value="ECO:0007669"/>
    <property type="project" value="InterPro"/>
</dbReference>
<evidence type="ECO:0000256" key="10">
    <source>
        <dbReference type="PIRSR" id="PIRSR605150-3"/>
    </source>
</evidence>
<feature type="transmembrane region" description="Helical" evidence="11">
    <location>
        <begin position="722"/>
        <end position="745"/>
    </location>
</feature>
<dbReference type="GO" id="GO:0030244">
    <property type="term" value="P:cellulose biosynthetic process"/>
    <property type="evidence" value="ECO:0007669"/>
    <property type="project" value="InterPro"/>
</dbReference>
<dbReference type="PANTHER" id="PTHR13301">
    <property type="entry name" value="X-BOX TRANSCRIPTION FACTOR-RELATED"/>
    <property type="match status" value="1"/>
</dbReference>
<feature type="transmembrane region" description="Helical" evidence="11">
    <location>
        <begin position="24"/>
        <end position="43"/>
    </location>
</feature>
<feature type="binding site" evidence="10">
    <location>
        <position position="268"/>
    </location>
    <ligand>
        <name>Mn(2+)</name>
        <dbReference type="ChEBI" id="CHEBI:29035"/>
    </ligand>
</feature>
<reference evidence="12 13" key="1">
    <citation type="journal article" date="2020" name="Nat. Food">
        <title>A phased Vanilla planifolia genome enables genetic improvement of flavour and production.</title>
        <authorList>
            <person name="Hasing T."/>
            <person name="Tang H."/>
            <person name="Brym M."/>
            <person name="Khazi F."/>
            <person name="Huang T."/>
            <person name="Chambers A.H."/>
        </authorList>
    </citation>
    <scope>NUCLEOTIDE SEQUENCE [LARGE SCALE GENOMIC DNA]</scope>
    <source>
        <tissue evidence="12">Leaf</tissue>
    </source>
</reference>
<evidence type="ECO:0000256" key="4">
    <source>
        <dbReference type="ARBA" id="ARBA00022692"/>
    </source>
</evidence>
<evidence type="ECO:0000256" key="2">
    <source>
        <dbReference type="ARBA" id="ARBA00022676"/>
    </source>
</evidence>
<protein>
    <recommendedName>
        <fullName evidence="14">Cellulose synthase-like protein H1</fullName>
    </recommendedName>
</protein>
<feature type="transmembrane region" description="Helical" evidence="11">
    <location>
        <begin position="608"/>
        <end position="628"/>
    </location>
</feature>
<feature type="binding site" evidence="10">
    <location>
        <position position="292"/>
    </location>
    <ligand>
        <name>Mn(2+)</name>
        <dbReference type="ChEBI" id="CHEBI:29035"/>
    </ligand>
</feature>
<dbReference type="AlphaFoldDB" id="A0A835SHS8"/>
<evidence type="ECO:0000256" key="6">
    <source>
        <dbReference type="ARBA" id="ARBA00023136"/>
    </source>
</evidence>
<feature type="active site" evidence="8">
    <location>
        <position position="458"/>
    </location>
</feature>